<feature type="region of interest" description="Disordered" evidence="1">
    <location>
        <begin position="16"/>
        <end position="52"/>
    </location>
</feature>
<reference evidence="2 3" key="1">
    <citation type="submission" date="2020-09" db="EMBL/GenBank/DDBJ databases">
        <title>De no assembly of potato wild relative species, Solanum commersonii.</title>
        <authorList>
            <person name="Cho K."/>
        </authorList>
    </citation>
    <scope>NUCLEOTIDE SEQUENCE [LARGE SCALE GENOMIC DNA]</scope>
    <source>
        <strain evidence="2">LZ3.2</strain>
        <tissue evidence="2">Leaf</tissue>
    </source>
</reference>
<sequence>MTIVAIHLAILNPENSRTSPETQYRLESNSSREPDSSSTRFLLPHASTSSSSTSFSATAAHLDLVIRILSKVVMNLIKYQEAKRGINLANRIQQAKYIDIWPVPSPSPLG</sequence>
<feature type="compositionally biased region" description="Polar residues" evidence="1">
    <location>
        <begin position="16"/>
        <end position="27"/>
    </location>
</feature>
<proteinExistence type="predicted"/>
<keyword evidence="3" id="KW-1185">Reference proteome</keyword>
<comment type="caution">
    <text evidence="2">The sequence shown here is derived from an EMBL/GenBank/DDBJ whole genome shotgun (WGS) entry which is preliminary data.</text>
</comment>
<accession>A0A9J5Z9G9</accession>
<protein>
    <submittedName>
        <fullName evidence="2">Uncharacterized protein</fullName>
    </submittedName>
</protein>
<dbReference type="Proteomes" id="UP000824120">
    <property type="component" value="Chromosome 4"/>
</dbReference>
<organism evidence="2 3">
    <name type="scientific">Solanum commersonii</name>
    <name type="common">Commerson's wild potato</name>
    <name type="synonym">Commerson's nightshade</name>
    <dbReference type="NCBI Taxonomy" id="4109"/>
    <lineage>
        <taxon>Eukaryota</taxon>
        <taxon>Viridiplantae</taxon>
        <taxon>Streptophyta</taxon>
        <taxon>Embryophyta</taxon>
        <taxon>Tracheophyta</taxon>
        <taxon>Spermatophyta</taxon>
        <taxon>Magnoliopsida</taxon>
        <taxon>eudicotyledons</taxon>
        <taxon>Gunneridae</taxon>
        <taxon>Pentapetalae</taxon>
        <taxon>asterids</taxon>
        <taxon>lamiids</taxon>
        <taxon>Solanales</taxon>
        <taxon>Solanaceae</taxon>
        <taxon>Solanoideae</taxon>
        <taxon>Solaneae</taxon>
        <taxon>Solanum</taxon>
    </lineage>
</organism>
<name>A0A9J5Z9G9_SOLCO</name>
<dbReference type="AlphaFoldDB" id="A0A9J5Z9G9"/>
<gene>
    <name evidence="2" type="ORF">H5410_019841</name>
</gene>
<evidence type="ECO:0000256" key="1">
    <source>
        <dbReference type="SAM" id="MobiDB-lite"/>
    </source>
</evidence>
<evidence type="ECO:0000313" key="3">
    <source>
        <dbReference type="Proteomes" id="UP000824120"/>
    </source>
</evidence>
<dbReference type="EMBL" id="JACXVP010000004">
    <property type="protein sequence ID" value="KAG5608560.1"/>
    <property type="molecule type" value="Genomic_DNA"/>
</dbReference>
<evidence type="ECO:0000313" key="2">
    <source>
        <dbReference type="EMBL" id="KAG5608560.1"/>
    </source>
</evidence>